<dbReference type="PRINTS" id="PR00416">
    <property type="entry name" value="EUTPISMRASEI"/>
</dbReference>
<comment type="catalytic activity">
    <reaction evidence="1">
        <text>ATP-independent breakage of single-stranded DNA, followed by passage and rejoining.</text>
        <dbReference type="EC" id="5.6.2.1"/>
    </reaction>
</comment>
<dbReference type="Pfam" id="PF21338">
    <property type="entry name" value="Top1B_N_bact"/>
    <property type="match status" value="1"/>
</dbReference>
<dbReference type="Pfam" id="PF01028">
    <property type="entry name" value="Topoisom_I"/>
    <property type="match status" value="1"/>
</dbReference>
<evidence type="ECO:0000256" key="5">
    <source>
        <dbReference type="ARBA" id="ARBA00023125"/>
    </source>
</evidence>
<dbReference type="Proteomes" id="UP000321424">
    <property type="component" value="Unassembled WGS sequence"/>
</dbReference>
<dbReference type="InterPro" id="IPR001631">
    <property type="entry name" value="TopoI"/>
</dbReference>
<evidence type="ECO:0000259" key="8">
    <source>
        <dbReference type="Pfam" id="PF21338"/>
    </source>
</evidence>
<evidence type="ECO:0000256" key="2">
    <source>
        <dbReference type="ARBA" id="ARBA00006645"/>
    </source>
</evidence>
<dbReference type="Gene3D" id="3.30.66.10">
    <property type="entry name" value="DNA topoisomerase I domain"/>
    <property type="match status" value="1"/>
</dbReference>
<dbReference type="OrthoDB" id="9778962at2"/>
<proteinExistence type="inferred from homology"/>
<dbReference type="InterPro" id="IPR011010">
    <property type="entry name" value="DNA_brk_join_enz"/>
</dbReference>
<dbReference type="GO" id="GO:0003917">
    <property type="term" value="F:DNA topoisomerase type I (single strand cut, ATP-independent) activity"/>
    <property type="evidence" value="ECO:0007669"/>
    <property type="project" value="UniProtKB-EC"/>
</dbReference>
<feature type="domain" description="DNA topoisomerase I catalytic core eukaryotic-type" evidence="7">
    <location>
        <begin position="81"/>
        <end position="287"/>
    </location>
</feature>
<comment type="similarity">
    <text evidence="2">Belongs to the type IB topoisomerase family.</text>
</comment>
<keyword evidence="6 9" id="KW-0413">Isomerase</keyword>
<dbReference type="RefSeq" id="WP_147128693.1">
    <property type="nucleotide sequence ID" value="NZ_BJXA01000003.1"/>
</dbReference>
<dbReference type="GO" id="GO:0003677">
    <property type="term" value="F:DNA binding"/>
    <property type="evidence" value="ECO:0007669"/>
    <property type="project" value="UniProtKB-KW"/>
</dbReference>
<organism evidence="9 10">
    <name type="scientific">Nocardia ninae NBRC 108245</name>
    <dbReference type="NCBI Taxonomy" id="1210091"/>
    <lineage>
        <taxon>Bacteria</taxon>
        <taxon>Bacillati</taxon>
        <taxon>Actinomycetota</taxon>
        <taxon>Actinomycetes</taxon>
        <taxon>Mycobacteriales</taxon>
        <taxon>Nocardiaceae</taxon>
        <taxon>Nocardia</taxon>
    </lineage>
</organism>
<dbReference type="Gene3D" id="3.90.15.10">
    <property type="entry name" value="Topoisomerase I, Chain A, domain 3"/>
    <property type="match status" value="1"/>
</dbReference>
<evidence type="ECO:0000313" key="10">
    <source>
        <dbReference type="Proteomes" id="UP000321424"/>
    </source>
</evidence>
<evidence type="ECO:0000256" key="4">
    <source>
        <dbReference type="ARBA" id="ARBA00023029"/>
    </source>
</evidence>
<accession>A0A511M702</accession>
<feature type="domain" description="DNA topoisomerase IB N-terminal" evidence="8">
    <location>
        <begin position="21"/>
        <end position="69"/>
    </location>
</feature>
<dbReference type="Gene3D" id="1.10.132.120">
    <property type="match status" value="1"/>
</dbReference>
<evidence type="ECO:0000313" key="9">
    <source>
        <dbReference type="EMBL" id="GEM36425.1"/>
    </source>
</evidence>
<dbReference type="PROSITE" id="PS52038">
    <property type="entry name" value="TOPO_IB_2"/>
    <property type="match status" value="1"/>
</dbReference>
<keyword evidence="10" id="KW-1185">Reference proteome</keyword>
<dbReference type="GO" id="GO:0006265">
    <property type="term" value="P:DNA topological change"/>
    <property type="evidence" value="ECO:0007669"/>
    <property type="project" value="InterPro"/>
</dbReference>
<sequence>MRLRRSTVYGPGLTRVRRGRGFSYATSDGDAVTDTETLDRIKALVIPPAWRKVWICPHANGHVQAVGIDAAGRRQYLYHEQWRRERDEEKFDRVLELAARLPEVRRQVRADLGERGLSKHRAEAVAIDLLDRGVFRVGGEEYAEENGTRGVATLLREQVRLSDDEMLFDYPAKGGIRRRVRIREPLVANAIRAMRRCPAETSRLLVYRNGTGYRELHADDVNLRFKELACCECSAKDLRTWQATVLAAADFASAERPESKRGRKAVEKKVMEDVAAALGNTPTVARNSYVDPRVVTAWANGSTIAAALRRARRADSDDERRELVDRAVIRLLRKVK</sequence>
<keyword evidence="5" id="KW-0238">DNA-binding</keyword>
<evidence type="ECO:0000256" key="6">
    <source>
        <dbReference type="ARBA" id="ARBA00023235"/>
    </source>
</evidence>
<dbReference type="EC" id="5.6.2.1" evidence="3"/>
<gene>
    <name evidence="9" type="primary">topA</name>
    <name evidence="9" type="ORF">NN4_09440</name>
</gene>
<name>A0A511M702_9NOCA</name>
<evidence type="ECO:0000256" key="1">
    <source>
        <dbReference type="ARBA" id="ARBA00000213"/>
    </source>
</evidence>
<dbReference type="AlphaFoldDB" id="A0A511M702"/>
<dbReference type="SUPFAM" id="SSF55869">
    <property type="entry name" value="DNA topoisomerase I domain"/>
    <property type="match status" value="1"/>
</dbReference>
<dbReference type="InterPro" id="IPR035447">
    <property type="entry name" value="DNA_topo_I_N_sf"/>
</dbReference>
<reference evidence="9 10" key="1">
    <citation type="submission" date="2019-07" db="EMBL/GenBank/DDBJ databases">
        <title>Whole genome shotgun sequence of Nocardia ninae NBRC 108245.</title>
        <authorList>
            <person name="Hosoyama A."/>
            <person name="Uohara A."/>
            <person name="Ohji S."/>
            <person name="Ichikawa N."/>
        </authorList>
    </citation>
    <scope>NUCLEOTIDE SEQUENCE [LARGE SCALE GENOMIC DNA]</scope>
    <source>
        <strain evidence="9 10">NBRC 108245</strain>
    </source>
</reference>
<evidence type="ECO:0000259" key="7">
    <source>
        <dbReference type="Pfam" id="PF01028"/>
    </source>
</evidence>
<dbReference type="InterPro" id="IPR049331">
    <property type="entry name" value="Top1B_N_bact"/>
</dbReference>
<keyword evidence="4" id="KW-0799">Topoisomerase</keyword>
<dbReference type="InterPro" id="IPR014711">
    <property type="entry name" value="TopoI_cat_a-hlx-sub_euk"/>
</dbReference>
<dbReference type="EMBL" id="BJXA01000003">
    <property type="protein sequence ID" value="GEM36425.1"/>
    <property type="molecule type" value="Genomic_DNA"/>
</dbReference>
<dbReference type="InterPro" id="IPR013500">
    <property type="entry name" value="TopoI_cat_euk"/>
</dbReference>
<protein>
    <recommendedName>
        <fullName evidence="3">DNA topoisomerase</fullName>
        <ecNumber evidence="3">5.6.2.1</ecNumber>
    </recommendedName>
</protein>
<comment type="caution">
    <text evidence="9">The sequence shown here is derived from an EMBL/GenBank/DDBJ whole genome shotgun (WGS) entry which is preliminary data.</text>
</comment>
<evidence type="ECO:0000256" key="3">
    <source>
        <dbReference type="ARBA" id="ARBA00012891"/>
    </source>
</evidence>
<dbReference type="SUPFAM" id="SSF56349">
    <property type="entry name" value="DNA breaking-rejoining enzymes"/>
    <property type="match status" value="1"/>
</dbReference>